<name>A0A8H4VYM8_9HELO</name>
<dbReference type="Proteomes" id="UP000566819">
    <property type="component" value="Unassembled WGS sequence"/>
</dbReference>
<dbReference type="OrthoDB" id="426718at2759"/>
<reference evidence="1 2" key="1">
    <citation type="submission" date="2020-03" db="EMBL/GenBank/DDBJ databases">
        <title>Draft Genome Sequence of Cudoniella acicularis.</title>
        <authorList>
            <person name="Buettner E."/>
            <person name="Kellner H."/>
        </authorList>
    </citation>
    <scope>NUCLEOTIDE SEQUENCE [LARGE SCALE GENOMIC DNA]</scope>
    <source>
        <strain evidence="1 2">DSM 108380</strain>
    </source>
</reference>
<evidence type="ECO:0000313" key="1">
    <source>
        <dbReference type="EMBL" id="KAF4627117.1"/>
    </source>
</evidence>
<sequence>MFDGKEAQVAIVDTRKQLELYPVADRSSQSNLGLYYLIYDVAPSISHKRALIINTNPKSVILPPVIVIFSLNDFKTIAFRKHDETMANLANIQHLVQYTFRAYDDGDGAEFRSSAKELKGKPIGARKVESTRSAGNHVHLGVRNSDTLVLAFRGTDFPMTWTHV</sequence>
<accession>A0A8H4VYM8</accession>
<keyword evidence="2" id="KW-1185">Reference proteome</keyword>
<organism evidence="1 2">
    <name type="scientific">Cudoniella acicularis</name>
    <dbReference type="NCBI Taxonomy" id="354080"/>
    <lineage>
        <taxon>Eukaryota</taxon>
        <taxon>Fungi</taxon>
        <taxon>Dikarya</taxon>
        <taxon>Ascomycota</taxon>
        <taxon>Pezizomycotina</taxon>
        <taxon>Leotiomycetes</taxon>
        <taxon>Helotiales</taxon>
        <taxon>Tricladiaceae</taxon>
        <taxon>Cudoniella</taxon>
    </lineage>
</organism>
<evidence type="ECO:0000313" key="2">
    <source>
        <dbReference type="Proteomes" id="UP000566819"/>
    </source>
</evidence>
<comment type="caution">
    <text evidence="1">The sequence shown here is derived from an EMBL/GenBank/DDBJ whole genome shotgun (WGS) entry which is preliminary data.</text>
</comment>
<dbReference type="EMBL" id="JAAMPI010001025">
    <property type="protein sequence ID" value="KAF4627117.1"/>
    <property type="molecule type" value="Genomic_DNA"/>
</dbReference>
<gene>
    <name evidence="1" type="ORF">G7Y89_g11042</name>
</gene>
<dbReference type="AlphaFoldDB" id="A0A8H4VYM8"/>
<protein>
    <submittedName>
        <fullName evidence="1">Uncharacterized protein</fullName>
    </submittedName>
</protein>
<proteinExistence type="predicted"/>